<dbReference type="Proteomes" id="UP000654257">
    <property type="component" value="Unassembled WGS sequence"/>
</dbReference>
<dbReference type="PANTHER" id="PTHR35333">
    <property type="entry name" value="BETA-LACTAMASE"/>
    <property type="match status" value="1"/>
</dbReference>
<comment type="caution">
    <text evidence="1">The sequence shown here is derived from an EMBL/GenBank/DDBJ whole genome shotgun (WGS) entry which is preliminary data.</text>
</comment>
<dbReference type="GO" id="GO:0046677">
    <property type="term" value="P:response to antibiotic"/>
    <property type="evidence" value="ECO:0007669"/>
    <property type="project" value="InterPro"/>
</dbReference>
<dbReference type="InterPro" id="IPR012338">
    <property type="entry name" value="Beta-lactam/transpept-like"/>
</dbReference>
<protein>
    <submittedName>
        <fullName evidence="1">Lipoprotein LppW</fullName>
    </submittedName>
</protein>
<dbReference type="AlphaFoldDB" id="A0A917FWD0"/>
<name>A0A917FWD0_9NOCA</name>
<dbReference type="PANTHER" id="PTHR35333:SF3">
    <property type="entry name" value="BETA-LACTAMASE-TYPE TRANSPEPTIDASE FOLD CONTAINING PROTEIN"/>
    <property type="match status" value="1"/>
</dbReference>
<organism evidence="1 2">
    <name type="scientific">Rhodococcoides trifolii</name>
    <dbReference type="NCBI Taxonomy" id="908250"/>
    <lineage>
        <taxon>Bacteria</taxon>
        <taxon>Bacillati</taxon>
        <taxon>Actinomycetota</taxon>
        <taxon>Actinomycetes</taxon>
        <taxon>Mycobacteriales</taxon>
        <taxon>Nocardiaceae</taxon>
        <taxon>Rhodococcoides</taxon>
    </lineage>
</organism>
<reference evidence="1" key="2">
    <citation type="submission" date="2020-09" db="EMBL/GenBank/DDBJ databases">
        <authorList>
            <person name="Sun Q."/>
            <person name="Sedlacek I."/>
        </authorList>
    </citation>
    <scope>NUCLEOTIDE SEQUENCE</scope>
    <source>
        <strain evidence="1">CCM 7905</strain>
    </source>
</reference>
<dbReference type="GO" id="GO:0008800">
    <property type="term" value="F:beta-lactamase activity"/>
    <property type="evidence" value="ECO:0007669"/>
    <property type="project" value="InterPro"/>
</dbReference>
<dbReference type="InterPro" id="IPR000871">
    <property type="entry name" value="Beta-lactam_class-A"/>
</dbReference>
<keyword evidence="1" id="KW-0449">Lipoprotein</keyword>
<dbReference type="Gene3D" id="3.40.710.10">
    <property type="entry name" value="DD-peptidase/beta-lactamase superfamily"/>
    <property type="match status" value="1"/>
</dbReference>
<gene>
    <name evidence="1" type="primary">lppW</name>
    <name evidence="1" type="ORF">GCM10007304_21360</name>
</gene>
<dbReference type="EMBL" id="BMCU01000002">
    <property type="protein sequence ID" value="GGG07025.1"/>
    <property type="molecule type" value="Genomic_DNA"/>
</dbReference>
<evidence type="ECO:0000313" key="1">
    <source>
        <dbReference type="EMBL" id="GGG07025.1"/>
    </source>
</evidence>
<dbReference type="SUPFAM" id="SSF56601">
    <property type="entry name" value="beta-lactamase/transpeptidase-like"/>
    <property type="match status" value="1"/>
</dbReference>
<reference evidence="1" key="1">
    <citation type="journal article" date="2014" name="Int. J. Syst. Evol. Microbiol.">
        <title>Complete genome sequence of Corynebacterium casei LMG S-19264T (=DSM 44701T), isolated from a smear-ripened cheese.</title>
        <authorList>
            <consortium name="US DOE Joint Genome Institute (JGI-PGF)"/>
            <person name="Walter F."/>
            <person name="Albersmeier A."/>
            <person name="Kalinowski J."/>
            <person name="Ruckert C."/>
        </authorList>
    </citation>
    <scope>NUCLEOTIDE SEQUENCE</scope>
    <source>
        <strain evidence="1">CCM 7905</strain>
    </source>
</reference>
<dbReference type="GO" id="GO:0030655">
    <property type="term" value="P:beta-lactam antibiotic catabolic process"/>
    <property type="evidence" value="ECO:0007669"/>
    <property type="project" value="InterPro"/>
</dbReference>
<evidence type="ECO:0000313" key="2">
    <source>
        <dbReference type="Proteomes" id="UP000654257"/>
    </source>
</evidence>
<proteinExistence type="predicted"/>
<keyword evidence="2" id="KW-1185">Reference proteome</keyword>
<accession>A0A917FWD0</accession>
<sequence length="295" mass="30995">MLGVCACSAPVVDEPPSVTTPEFPAADMETAPDLTGRLQQATDGAAARGAQLSVGFLDRTTGTYMGVGDTDPIETASVVKLFIADDILFRESRGEIVLTQTDLDNLAPMLTSSDDSAAEVLWSSYGDTDIVTRVASRYGLVATTPPANGRWWNTETTAADIVRYYASLLDGTGGLARDRADRIIGLLESFTPEGTDGYPQSFGIPSALPGETTRGVKQGWMCCVSNRWIHLSTGFVGDGARYVVAVMSREELYQGADGAADGIDTAPADDDGAKHARATVTGALKILFPTGTVAG</sequence>